<feature type="non-terminal residue" evidence="2">
    <location>
        <position position="1"/>
    </location>
</feature>
<proteinExistence type="predicted"/>
<organism evidence="2 3">
    <name type="scientific">Kingdonia uniflora</name>
    <dbReference type="NCBI Taxonomy" id="39325"/>
    <lineage>
        <taxon>Eukaryota</taxon>
        <taxon>Viridiplantae</taxon>
        <taxon>Streptophyta</taxon>
        <taxon>Embryophyta</taxon>
        <taxon>Tracheophyta</taxon>
        <taxon>Spermatophyta</taxon>
        <taxon>Magnoliopsida</taxon>
        <taxon>Ranunculales</taxon>
        <taxon>Circaeasteraceae</taxon>
        <taxon>Kingdonia</taxon>
    </lineage>
</organism>
<dbReference type="EMBL" id="JACGCM010002327">
    <property type="protein sequence ID" value="KAF6141430.1"/>
    <property type="molecule type" value="Genomic_DNA"/>
</dbReference>
<dbReference type="OrthoDB" id="5148094at2759"/>
<dbReference type="GO" id="GO:0006417">
    <property type="term" value="P:regulation of translation"/>
    <property type="evidence" value="ECO:0007669"/>
    <property type="project" value="TreeGrafter"/>
</dbReference>
<reference evidence="2 3" key="1">
    <citation type="journal article" date="2020" name="IScience">
        <title>Genome Sequencing of the Endangered Kingdonia uniflora (Circaeasteraceae, Ranunculales) Reveals Potential Mechanisms of Evolutionary Specialization.</title>
        <authorList>
            <person name="Sun Y."/>
            <person name="Deng T."/>
            <person name="Zhang A."/>
            <person name="Moore M.J."/>
            <person name="Landis J.B."/>
            <person name="Lin N."/>
            <person name="Zhang H."/>
            <person name="Zhang X."/>
            <person name="Huang J."/>
            <person name="Zhang X."/>
            <person name="Sun H."/>
            <person name="Wang H."/>
        </authorList>
    </citation>
    <scope>NUCLEOTIDE SEQUENCE [LARGE SCALE GENOMIC DNA]</scope>
    <source>
        <strain evidence="2">TB1705</strain>
        <tissue evidence="2">Leaf</tissue>
    </source>
</reference>
<keyword evidence="1" id="KW-0677">Repeat</keyword>
<keyword evidence="3" id="KW-1185">Reference proteome</keyword>
<dbReference type="GO" id="GO:0034198">
    <property type="term" value="P:cellular response to amino acid starvation"/>
    <property type="evidence" value="ECO:0007669"/>
    <property type="project" value="TreeGrafter"/>
</dbReference>
<protein>
    <submittedName>
        <fullName evidence="2">Uncharacterized protein</fullName>
    </submittedName>
</protein>
<evidence type="ECO:0000256" key="1">
    <source>
        <dbReference type="ARBA" id="ARBA00022737"/>
    </source>
</evidence>
<evidence type="ECO:0000313" key="2">
    <source>
        <dbReference type="EMBL" id="KAF6141430.1"/>
    </source>
</evidence>
<comment type="caution">
    <text evidence="2">The sequence shown here is derived from an EMBL/GenBank/DDBJ whole genome shotgun (WGS) entry which is preliminary data.</text>
</comment>
<evidence type="ECO:0000313" key="3">
    <source>
        <dbReference type="Proteomes" id="UP000541444"/>
    </source>
</evidence>
<dbReference type="PANTHER" id="PTHR23346">
    <property type="entry name" value="TRANSLATIONAL ACTIVATOR GCN1-RELATED"/>
    <property type="match status" value="1"/>
</dbReference>
<dbReference type="PANTHER" id="PTHR23346:SF7">
    <property type="entry name" value="STALLED RIBOSOME SENSOR GCN1"/>
    <property type="match status" value="1"/>
</dbReference>
<accession>A0A7J7LFW7</accession>
<gene>
    <name evidence="2" type="ORF">GIB67_021246</name>
</gene>
<name>A0A7J7LFW7_9MAGN</name>
<dbReference type="AlphaFoldDB" id="A0A7J7LFW7"/>
<dbReference type="GO" id="GO:0019887">
    <property type="term" value="F:protein kinase regulator activity"/>
    <property type="evidence" value="ECO:0007669"/>
    <property type="project" value="TreeGrafter"/>
</dbReference>
<sequence length="333" mass="36725">MLVARIFRRALLSGAARSEYYTSTATGSSTSTKTTDNPLEEFFELNRNLEDEKPIVYDFKMFLLFLKVPLLIPLPRKMSSLLGLLIQLVKTGFTKAAQRLDGTYALLAVAKIAALDIKAEETLSKEKIWLMISQNEPSLVSISLVGARMIDTLIALQVSKLAIEDSIACVDLLELLLCLICHPSWNVRKVAYDASEKILSASPQLSEGLLLTFTSFLLVVGERTCLLRASDEDFITDAQVPFLPSVEVLVKALLVISSPSLIAGPNACSQLIFCSHHPCIVSTMKKDAVWRRLRSSLQSRGCDVISFVTADLENILVPNLYSQEDEARGAQAR</sequence>
<dbReference type="Proteomes" id="UP000541444">
    <property type="component" value="Unassembled WGS sequence"/>
</dbReference>
<dbReference type="GO" id="GO:0005829">
    <property type="term" value="C:cytosol"/>
    <property type="evidence" value="ECO:0007669"/>
    <property type="project" value="TreeGrafter"/>
</dbReference>